<dbReference type="SUPFAM" id="SSF53474">
    <property type="entry name" value="alpha/beta-Hydrolases"/>
    <property type="match status" value="1"/>
</dbReference>
<evidence type="ECO:0000313" key="3">
    <source>
        <dbReference type="EMBL" id="WIM94405.1"/>
    </source>
</evidence>
<dbReference type="PANTHER" id="PTHR11487:SF0">
    <property type="entry name" value="S-ACYL FATTY ACID SYNTHASE THIOESTERASE, MEDIUM CHAIN"/>
    <property type="match status" value="1"/>
</dbReference>
<evidence type="ECO:0000259" key="2">
    <source>
        <dbReference type="Pfam" id="PF00975"/>
    </source>
</evidence>
<feature type="domain" description="Thioesterase" evidence="2">
    <location>
        <begin position="24"/>
        <end position="244"/>
    </location>
</feature>
<name>A0ABY8W9C9_9ACTN</name>
<evidence type="ECO:0000256" key="1">
    <source>
        <dbReference type="ARBA" id="ARBA00007169"/>
    </source>
</evidence>
<dbReference type="InterPro" id="IPR012223">
    <property type="entry name" value="TEII"/>
</dbReference>
<proteinExistence type="inferred from homology"/>
<evidence type="ECO:0000313" key="4">
    <source>
        <dbReference type="Proteomes" id="UP001240150"/>
    </source>
</evidence>
<dbReference type="Gene3D" id="3.40.50.1820">
    <property type="entry name" value="alpha/beta hydrolase"/>
    <property type="match status" value="1"/>
</dbReference>
<keyword evidence="3" id="KW-0378">Hydrolase</keyword>
<protein>
    <submittedName>
        <fullName evidence="3">Alpha/beta fold hydrolase</fullName>
    </submittedName>
</protein>
<dbReference type="EMBL" id="CP126980">
    <property type="protein sequence ID" value="WIM94405.1"/>
    <property type="molecule type" value="Genomic_DNA"/>
</dbReference>
<sequence>MTLIDSRRNPWLVPIVERSRPTVRLFCLSHAGGGTLGYRAWAPLLPGHVEAWAVQLPGREERILEPALTSAAEIVPAVVRALRDRTDLPYVLFGHSMGALLGYEIAGALRERGLAGPRHLVVSGAGAPRPGGSGRRRHELSRDGLIQVLRDLGGTPEEILRSPEMMDLVLPTLRADFQVVDGYRYTPRPALDCPITVLGGRADSVGEADLARWAELTGGRSRVLMFDGGHMFVNTERAAVVRAVAGVLSGAVEGVGSAG</sequence>
<organism evidence="3 4">
    <name type="scientific">Actinoplanes oblitus</name>
    <dbReference type="NCBI Taxonomy" id="3040509"/>
    <lineage>
        <taxon>Bacteria</taxon>
        <taxon>Bacillati</taxon>
        <taxon>Actinomycetota</taxon>
        <taxon>Actinomycetes</taxon>
        <taxon>Micromonosporales</taxon>
        <taxon>Micromonosporaceae</taxon>
        <taxon>Actinoplanes</taxon>
    </lineage>
</organism>
<dbReference type="GO" id="GO:0016787">
    <property type="term" value="F:hydrolase activity"/>
    <property type="evidence" value="ECO:0007669"/>
    <property type="project" value="UniProtKB-KW"/>
</dbReference>
<dbReference type="Proteomes" id="UP001240150">
    <property type="component" value="Chromosome"/>
</dbReference>
<dbReference type="PANTHER" id="PTHR11487">
    <property type="entry name" value="THIOESTERASE"/>
    <property type="match status" value="1"/>
</dbReference>
<accession>A0ABY8W9C9</accession>
<dbReference type="InterPro" id="IPR001031">
    <property type="entry name" value="Thioesterase"/>
</dbReference>
<dbReference type="RefSeq" id="WP_284915608.1">
    <property type="nucleotide sequence ID" value="NZ_CP126980.1"/>
</dbReference>
<dbReference type="InterPro" id="IPR029058">
    <property type="entry name" value="AB_hydrolase_fold"/>
</dbReference>
<reference evidence="3 4" key="1">
    <citation type="submission" date="2023-06" db="EMBL/GenBank/DDBJ databases">
        <authorList>
            <person name="Yushchuk O."/>
            <person name="Binda E."/>
            <person name="Ruckert-Reed C."/>
            <person name="Fedorenko V."/>
            <person name="Kalinowski J."/>
            <person name="Marinelli F."/>
        </authorList>
    </citation>
    <scope>NUCLEOTIDE SEQUENCE [LARGE SCALE GENOMIC DNA]</scope>
    <source>
        <strain evidence="3 4">NRRL 3884</strain>
    </source>
</reference>
<comment type="similarity">
    <text evidence="1">Belongs to the thioesterase family.</text>
</comment>
<gene>
    <name evidence="3" type="ORF">ACTOB_006428</name>
</gene>
<keyword evidence="4" id="KW-1185">Reference proteome</keyword>
<dbReference type="Pfam" id="PF00975">
    <property type="entry name" value="Thioesterase"/>
    <property type="match status" value="1"/>
</dbReference>